<sequence length="192" mass="20528">MPISEDAKALTKKNILLAAERGFRTGGYGGIGVDGISKDAGVTSGAFYAHYGSKANAFEQALIYGLQCVHAKILSLKHQYGTDSVEHFIDYYFEDQLHTPLSQACALPSLSADVARASANTRKAYEHELAKIANALAASFQGFDEASKHAKAWALLSILIGGSTMVRAVKNEKLAHTIIKSARAQALDLISS</sequence>
<evidence type="ECO:0000256" key="1">
    <source>
        <dbReference type="ARBA" id="ARBA00023015"/>
    </source>
</evidence>
<dbReference type="EMBL" id="DRMN01000413">
    <property type="protein sequence ID" value="HFB55548.1"/>
    <property type="molecule type" value="Genomic_DNA"/>
</dbReference>
<dbReference type="PROSITE" id="PS50977">
    <property type="entry name" value="HTH_TETR_2"/>
    <property type="match status" value="1"/>
</dbReference>
<keyword evidence="1" id="KW-0805">Transcription regulation</keyword>
<gene>
    <name evidence="6" type="ORF">ENJ46_06445</name>
</gene>
<accession>A0A7C3C6A3</accession>
<name>A0A7C3C6A3_9PROT</name>
<reference evidence="6" key="1">
    <citation type="journal article" date="2020" name="mSystems">
        <title>Genome- and Community-Level Interaction Insights into Carbon Utilization and Element Cycling Functions of Hydrothermarchaeota in Hydrothermal Sediment.</title>
        <authorList>
            <person name="Zhou Z."/>
            <person name="Liu Y."/>
            <person name="Xu W."/>
            <person name="Pan J."/>
            <person name="Luo Z.H."/>
            <person name="Li M."/>
        </authorList>
    </citation>
    <scope>NUCLEOTIDE SEQUENCE [LARGE SCALE GENOMIC DNA]</scope>
    <source>
        <strain evidence="6">HyVt-489</strain>
    </source>
</reference>
<dbReference type="InterPro" id="IPR036271">
    <property type="entry name" value="Tet_transcr_reg_TetR-rel_C_sf"/>
</dbReference>
<dbReference type="Proteomes" id="UP000886042">
    <property type="component" value="Unassembled WGS sequence"/>
</dbReference>
<dbReference type="Gene3D" id="1.10.10.60">
    <property type="entry name" value="Homeodomain-like"/>
    <property type="match status" value="1"/>
</dbReference>
<dbReference type="InterPro" id="IPR001647">
    <property type="entry name" value="HTH_TetR"/>
</dbReference>
<dbReference type="PRINTS" id="PR00455">
    <property type="entry name" value="HTHTETR"/>
</dbReference>
<organism evidence="6">
    <name type="scientific">Hellea balneolensis</name>
    <dbReference type="NCBI Taxonomy" id="287478"/>
    <lineage>
        <taxon>Bacteria</taxon>
        <taxon>Pseudomonadati</taxon>
        <taxon>Pseudomonadota</taxon>
        <taxon>Alphaproteobacteria</taxon>
        <taxon>Maricaulales</taxon>
        <taxon>Robiginitomaculaceae</taxon>
        <taxon>Hellea</taxon>
    </lineage>
</organism>
<dbReference type="Gene3D" id="1.10.357.10">
    <property type="entry name" value="Tetracycline Repressor, domain 2"/>
    <property type="match status" value="1"/>
</dbReference>
<dbReference type="InterPro" id="IPR009057">
    <property type="entry name" value="Homeodomain-like_sf"/>
</dbReference>
<keyword evidence="3" id="KW-0804">Transcription</keyword>
<evidence type="ECO:0000256" key="4">
    <source>
        <dbReference type="PROSITE-ProRule" id="PRU00335"/>
    </source>
</evidence>
<dbReference type="SUPFAM" id="SSF46689">
    <property type="entry name" value="Homeodomain-like"/>
    <property type="match status" value="1"/>
</dbReference>
<feature type="domain" description="HTH tetR-type" evidence="5">
    <location>
        <begin position="9"/>
        <end position="69"/>
    </location>
</feature>
<keyword evidence="2 4" id="KW-0238">DNA-binding</keyword>
<dbReference type="PANTHER" id="PTHR47506:SF7">
    <property type="entry name" value="TRANSCRIPTIONAL REGULATORY PROTEIN"/>
    <property type="match status" value="1"/>
</dbReference>
<evidence type="ECO:0000259" key="5">
    <source>
        <dbReference type="PROSITE" id="PS50977"/>
    </source>
</evidence>
<proteinExistence type="predicted"/>
<dbReference type="SUPFAM" id="SSF48498">
    <property type="entry name" value="Tetracyclin repressor-like, C-terminal domain"/>
    <property type="match status" value="1"/>
</dbReference>
<dbReference type="GO" id="GO:0003677">
    <property type="term" value="F:DNA binding"/>
    <property type="evidence" value="ECO:0007669"/>
    <property type="project" value="UniProtKB-UniRule"/>
</dbReference>
<dbReference type="Pfam" id="PF00440">
    <property type="entry name" value="TetR_N"/>
    <property type="match status" value="1"/>
</dbReference>
<feature type="DNA-binding region" description="H-T-H motif" evidence="4">
    <location>
        <begin position="32"/>
        <end position="51"/>
    </location>
</feature>
<dbReference type="AlphaFoldDB" id="A0A7C3C6A3"/>
<dbReference type="PANTHER" id="PTHR47506">
    <property type="entry name" value="TRANSCRIPTIONAL REGULATORY PROTEIN"/>
    <property type="match status" value="1"/>
</dbReference>
<protein>
    <submittedName>
        <fullName evidence="6">TetR/AcrR family transcriptional regulator</fullName>
    </submittedName>
</protein>
<comment type="caution">
    <text evidence="6">The sequence shown here is derived from an EMBL/GenBank/DDBJ whole genome shotgun (WGS) entry which is preliminary data.</text>
</comment>
<evidence type="ECO:0000256" key="3">
    <source>
        <dbReference type="ARBA" id="ARBA00023163"/>
    </source>
</evidence>
<evidence type="ECO:0000313" key="6">
    <source>
        <dbReference type="EMBL" id="HFB55548.1"/>
    </source>
</evidence>
<evidence type="ECO:0000256" key="2">
    <source>
        <dbReference type="ARBA" id="ARBA00023125"/>
    </source>
</evidence>